<evidence type="ECO:0000313" key="1">
    <source>
        <dbReference type="EMBL" id="KAI4355931.1"/>
    </source>
</evidence>
<reference evidence="1 2" key="1">
    <citation type="journal article" date="2022" name="DNA Res.">
        <title>Chromosomal-level genome assembly of the orchid tree Bauhinia variegata (Leguminosae; Cercidoideae) supports the allotetraploid origin hypothesis of Bauhinia.</title>
        <authorList>
            <person name="Zhong Y."/>
            <person name="Chen Y."/>
            <person name="Zheng D."/>
            <person name="Pang J."/>
            <person name="Liu Y."/>
            <person name="Luo S."/>
            <person name="Meng S."/>
            <person name="Qian L."/>
            <person name="Wei D."/>
            <person name="Dai S."/>
            <person name="Zhou R."/>
        </authorList>
    </citation>
    <scope>NUCLEOTIDE SEQUENCE [LARGE SCALE GENOMIC DNA]</scope>
    <source>
        <strain evidence="1">BV-YZ2020</strain>
    </source>
</reference>
<keyword evidence="2" id="KW-1185">Reference proteome</keyword>
<dbReference type="EMBL" id="CM039427">
    <property type="protein sequence ID" value="KAI4355931.1"/>
    <property type="molecule type" value="Genomic_DNA"/>
</dbReference>
<evidence type="ECO:0000313" key="2">
    <source>
        <dbReference type="Proteomes" id="UP000828941"/>
    </source>
</evidence>
<name>A0ACB9Q537_BAUVA</name>
<comment type="caution">
    <text evidence="1">The sequence shown here is derived from an EMBL/GenBank/DDBJ whole genome shotgun (WGS) entry which is preliminary data.</text>
</comment>
<organism evidence="1 2">
    <name type="scientific">Bauhinia variegata</name>
    <name type="common">Purple orchid tree</name>
    <name type="synonym">Phanera variegata</name>
    <dbReference type="NCBI Taxonomy" id="167791"/>
    <lineage>
        <taxon>Eukaryota</taxon>
        <taxon>Viridiplantae</taxon>
        <taxon>Streptophyta</taxon>
        <taxon>Embryophyta</taxon>
        <taxon>Tracheophyta</taxon>
        <taxon>Spermatophyta</taxon>
        <taxon>Magnoliopsida</taxon>
        <taxon>eudicotyledons</taxon>
        <taxon>Gunneridae</taxon>
        <taxon>Pentapetalae</taxon>
        <taxon>rosids</taxon>
        <taxon>fabids</taxon>
        <taxon>Fabales</taxon>
        <taxon>Fabaceae</taxon>
        <taxon>Cercidoideae</taxon>
        <taxon>Cercideae</taxon>
        <taxon>Bauhiniinae</taxon>
        <taxon>Bauhinia</taxon>
    </lineage>
</organism>
<proteinExistence type="predicted"/>
<protein>
    <submittedName>
        <fullName evidence="1">Uncharacterized protein</fullName>
    </submittedName>
</protein>
<gene>
    <name evidence="1" type="ORF">L6164_004655</name>
</gene>
<accession>A0ACB9Q537</accession>
<sequence length="785" mass="90010">MLSELLGIHTYSALPIPVPRNSDTIFLCINIRCSYSSRTRRPRNPHSSSNSFRLYRGLSYYCRPLRIQASPLGNSNSNSNSEPVLNSQSESELKDAQNAVSTFLHQLGLSEEESQSIASNSPKYLRMLVDGVRDLDELSMWNSNSWKGEEENVDGFQFQDKVLHIARGKSDNGKVAFLESLGFSLSSAMNVARYLSAETLTALVHKVKCMKELFFSGSDNEDFPVKNVRRMMMQLSIPIDEDLQQTLSFFEKVEAKRGGLNMLHSKDASFHYLIESFPRLLLLSVKYRIIPIMEFLENIGISRGRIRNVILVFPPMLLWNIDVFKTRVRALKEIGIVVKDYAKVLLKYPWILSTSIQENYKEVLSLLDSEKVPKACIDRAIKSWPHLLGSSTSNLRLMLDQFFRLGVQEKNLDRVVVKSPQLLLMKPQDFLQVIVFLENMGLDKESIGKILARCPHIFAASISKTLQRKIEFLRKVGISEVPLPRVIKMYPQLLVADTNRTVLPRVIYLMKLGLSQREIVFMVRSFPPLLGYSIEEVLRPKIEFLVNAMERPVRHVVGYPRYFSHSLEKKIKPRYLVLKGRNIKWSLKDMLGKNDEEFAADLMGVENVIMFLENMGLDKESIGKILARCPEIFAASISETLRGKIEFLRKVGISEVHLPRVIKMYPQLLVADTNRTVLPRVIYLMKLGLSQKEIAFMVCCFPPLLGYSIEEVLRPKIEFLVNTMERPVRHVVGYPKYFSHSLEKKIKPRYLVLKGRNIKWSLKDMLGKNDEEFAADFMGVENVLV</sequence>
<dbReference type="Proteomes" id="UP000828941">
    <property type="component" value="Chromosome 2"/>
</dbReference>